<organism evidence="1 2">
    <name type="scientific">Brucella rhizosphaerae</name>
    <dbReference type="NCBI Taxonomy" id="571254"/>
    <lineage>
        <taxon>Bacteria</taxon>
        <taxon>Pseudomonadati</taxon>
        <taxon>Pseudomonadota</taxon>
        <taxon>Alphaproteobacteria</taxon>
        <taxon>Hyphomicrobiales</taxon>
        <taxon>Brucellaceae</taxon>
        <taxon>Brucella/Ochrobactrum group</taxon>
        <taxon>Brucella</taxon>
    </lineage>
</organism>
<proteinExistence type="predicted"/>
<keyword evidence="2" id="KW-1185">Reference proteome</keyword>
<evidence type="ECO:0000313" key="2">
    <source>
        <dbReference type="Proteomes" id="UP000216345"/>
    </source>
</evidence>
<dbReference type="AlphaFoldDB" id="A0A256FL73"/>
<dbReference type="Proteomes" id="UP000216345">
    <property type="component" value="Unassembled WGS sequence"/>
</dbReference>
<protein>
    <submittedName>
        <fullName evidence="1">Uncharacterized protein</fullName>
    </submittedName>
</protein>
<evidence type="ECO:0000313" key="1">
    <source>
        <dbReference type="EMBL" id="OYR15597.1"/>
    </source>
</evidence>
<reference evidence="1 2" key="1">
    <citation type="submission" date="2017-07" db="EMBL/GenBank/DDBJ databases">
        <title>Phylogenetic study on the rhizospheric bacterium Ochrobactrum sp. A44.</title>
        <authorList>
            <person name="Krzyzanowska D.M."/>
            <person name="Ossowicki A."/>
            <person name="Rajewska M."/>
            <person name="Maciag T."/>
            <person name="Kaczynski Z."/>
            <person name="Czerwicka M."/>
            <person name="Jafra S."/>
        </authorList>
    </citation>
    <scope>NUCLEOTIDE SEQUENCE [LARGE SCALE GENOMIC DNA]</scope>
    <source>
        <strain evidence="1 2">PR17</strain>
    </source>
</reference>
<name>A0A256FL73_9HYPH</name>
<sequence>MTLTLFPDFIFLRPYPATSQLKSQKENGGAHMHTADILEA</sequence>
<dbReference type="EMBL" id="NNRK01000025">
    <property type="protein sequence ID" value="OYR15597.1"/>
    <property type="molecule type" value="Genomic_DNA"/>
</dbReference>
<comment type="caution">
    <text evidence="1">The sequence shown here is derived from an EMBL/GenBank/DDBJ whole genome shotgun (WGS) entry which is preliminary data.</text>
</comment>
<accession>A0A256FL73</accession>
<gene>
    <name evidence="1" type="ORF">CEV32_4873</name>
</gene>